<reference evidence="1" key="1">
    <citation type="journal article" date="2021" name="bioRxiv">
        <title>Whole Genome Assembly and Annotation of Northern Wild Rice, Zizania palustris L., Supports a Whole Genome Duplication in the Zizania Genus.</title>
        <authorList>
            <person name="Haas M."/>
            <person name="Kono T."/>
            <person name="Macchietto M."/>
            <person name="Millas R."/>
            <person name="McGilp L."/>
            <person name="Shao M."/>
            <person name="Duquette J."/>
            <person name="Hirsch C.N."/>
            <person name="Kimball J."/>
        </authorList>
    </citation>
    <scope>NUCLEOTIDE SEQUENCE</scope>
    <source>
        <tissue evidence="1">Fresh leaf tissue</tissue>
    </source>
</reference>
<gene>
    <name evidence="1" type="ORF">GUJ93_ZPchr0006g41872</name>
</gene>
<proteinExistence type="predicted"/>
<reference evidence="1" key="2">
    <citation type="submission" date="2021-02" db="EMBL/GenBank/DDBJ databases">
        <authorList>
            <person name="Kimball J.A."/>
            <person name="Haas M.W."/>
            <person name="Macchietto M."/>
            <person name="Kono T."/>
            <person name="Duquette J."/>
            <person name="Shao M."/>
        </authorList>
    </citation>
    <scope>NUCLEOTIDE SEQUENCE</scope>
    <source>
        <tissue evidence="1">Fresh leaf tissue</tissue>
    </source>
</reference>
<accession>A0A8J5SMS0</accession>
<dbReference type="EMBL" id="JAAALK010000283">
    <property type="protein sequence ID" value="KAG8076850.1"/>
    <property type="molecule type" value="Genomic_DNA"/>
</dbReference>
<dbReference type="Proteomes" id="UP000729402">
    <property type="component" value="Unassembled WGS sequence"/>
</dbReference>
<protein>
    <submittedName>
        <fullName evidence="1">Uncharacterized protein</fullName>
    </submittedName>
</protein>
<keyword evidence="2" id="KW-1185">Reference proteome</keyword>
<name>A0A8J5SMS0_ZIZPA</name>
<comment type="caution">
    <text evidence="1">The sequence shown here is derived from an EMBL/GenBank/DDBJ whole genome shotgun (WGS) entry which is preliminary data.</text>
</comment>
<organism evidence="1 2">
    <name type="scientific">Zizania palustris</name>
    <name type="common">Northern wild rice</name>
    <dbReference type="NCBI Taxonomy" id="103762"/>
    <lineage>
        <taxon>Eukaryota</taxon>
        <taxon>Viridiplantae</taxon>
        <taxon>Streptophyta</taxon>
        <taxon>Embryophyta</taxon>
        <taxon>Tracheophyta</taxon>
        <taxon>Spermatophyta</taxon>
        <taxon>Magnoliopsida</taxon>
        <taxon>Liliopsida</taxon>
        <taxon>Poales</taxon>
        <taxon>Poaceae</taxon>
        <taxon>BOP clade</taxon>
        <taxon>Oryzoideae</taxon>
        <taxon>Oryzeae</taxon>
        <taxon>Zizaniinae</taxon>
        <taxon>Zizania</taxon>
    </lineage>
</organism>
<evidence type="ECO:0000313" key="1">
    <source>
        <dbReference type="EMBL" id="KAG8076850.1"/>
    </source>
</evidence>
<dbReference type="AlphaFoldDB" id="A0A8J5SMS0"/>
<evidence type="ECO:0000313" key="2">
    <source>
        <dbReference type="Proteomes" id="UP000729402"/>
    </source>
</evidence>
<sequence>MNSWEWLTMSSDDRIWSMEEKSGGEAQIDGGDDLLRVSNDGGVATEGWWMTASTTMATTTTTCHQSDDERCMEVGNGVR</sequence>